<keyword evidence="3" id="KW-1185">Reference proteome</keyword>
<evidence type="ECO:0000313" key="3">
    <source>
        <dbReference type="Proteomes" id="UP000095751"/>
    </source>
</evidence>
<dbReference type="GO" id="GO:0005524">
    <property type="term" value="F:ATP binding"/>
    <property type="evidence" value="ECO:0007669"/>
    <property type="project" value="InterPro"/>
</dbReference>
<evidence type="ECO:0000313" key="2">
    <source>
        <dbReference type="EMBL" id="OEU07367.1"/>
    </source>
</evidence>
<protein>
    <submittedName>
        <fullName evidence="2">Kinase-like protein</fullName>
    </submittedName>
</protein>
<evidence type="ECO:0000259" key="1">
    <source>
        <dbReference type="PROSITE" id="PS50011"/>
    </source>
</evidence>
<dbReference type="Proteomes" id="UP000095751">
    <property type="component" value="Unassembled WGS sequence"/>
</dbReference>
<dbReference type="PROSITE" id="PS50011">
    <property type="entry name" value="PROTEIN_KINASE_DOM"/>
    <property type="match status" value="1"/>
</dbReference>
<dbReference type="InterPro" id="IPR000719">
    <property type="entry name" value="Prot_kinase_dom"/>
</dbReference>
<dbReference type="PANTHER" id="PTHR45756">
    <property type="entry name" value="PALMITOYLTRANSFERASE"/>
    <property type="match status" value="1"/>
</dbReference>
<accession>A0A1E7ENM8</accession>
<dbReference type="InParanoid" id="A0A1E7ENM8"/>
<proteinExistence type="predicted"/>
<dbReference type="Pfam" id="PF00069">
    <property type="entry name" value="Pkinase"/>
    <property type="match status" value="1"/>
</dbReference>
<feature type="domain" description="Protein kinase" evidence="1">
    <location>
        <begin position="1"/>
        <end position="134"/>
    </location>
</feature>
<keyword evidence="2" id="KW-0808">Transferase</keyword>
<name>A0A1E7ENM8_9STRA</name>
<gene>
    <name evidence="2" type="ORF">FRACYDRAFT_143899</name>
</gene>
<dbReference type="Gene3D" id="1.10.510.10">
    <property type="entry name" value="Transferase(Phosphotransferase) domain 1"/>
    <property type="match status" value="1"/>
</dbReference>
<dbReference type="InterPro" id="IPR011009">
    <property type="entry name" value="Kinase-like_dom_sf"/>
</dbReference>
<dbReference type="PANTHER" id="PTHR45756:SF1">
    <property type="entry name" value="PROTEIN KINASE DOMAIN CONTAINING PROTEIN"/>
    <property type="match status" value="1"/>
</dbReference>
<organism evidence="2 3">
    <name type="scientific">Fragilariopsis cylindrus CCMP1102</name>
    <dbReference type="NCBI Taxonomy" id="635003"/>
    <lineage>
        <taxon>Eukaryota</taxon>
        <taxon>Sar</taxon>
        <taxon>Stramenopiles</taxon>
        <taxon>Ochrophyta</taxon>
        <taxon>Bacillariophyta</taxon>
        <taxon>Bacillariophyceae</taxon>
        <taxon>Bacillariophycidae</taxon>
        <taxon>Bacillariales</taxon>
        <taxon>Bacillariaceae</taxon>
        <taxon>Fragilariopsis</taxon>
    </lineage>
</organism>
<keyword evidence="2" id="KW-0418">Kinase</keyword>
<dbReference type="SUPFAM" id="SSF56112">
    <property type="entry name" value="Protein kinase-like (PK-like)"/>
    <property type="match status" value="1"/>
</dbReference>
<dbReference type="OrthoDB" id="248923at2759"/>
<dbReference type="KEGG" id="fcy:FRACYDRAFT_143899"/>
<dbReference type="AlphaFoldDB" id="A0A1E7ENM8"/>
<feature type="non-terminal residue" evidence="2">
    <location>
        <position position="134"/>
    </location>
</feature>
<dbReference type="InterPro" id="IPR053215">
    <property type="entry name" value="TKL_Ser/Thr_kinase"/>
</dbReference>
<reference evidence="2 3" key="1">
    <citation type="submission" date="2016-09" db="EMBL/GenBank/DDBJ databases">
        <title>Extensive genetic diversity and differential bi-allelic expression allows diatom success in the polar Southern Ocean.</title>
        <authorList>
            <consortium name="DOE Joint Genome Institute"/>
            <person name="Mock T."/>
            <person name="Otillar R.P."/>
            <person name="Strauss J."/>
            <person name="Dupont C."/>
            <person name="Frickenhaus S."/>
            <person name="Maumus F."/>
            <person name="Mcmullan M."/>
            <person name="Sanges R."/>
            <person name="Schmutz J."/>
            <person name="Toseland A."/>
            <person name="Valas R."/>
            <person name="Veluchamy A."/>
            <person name="Ward B.J."/>
            <person name="Allen A."/>
            <person name="Barry K."/>
            <person name="Falciatore A."/>
            <person name="Ferrante M."/>
            <person name="Fortunato A.E."/>
            <person name="Gloeckner G."/>
            <person name="Gruber A."/>
            <person name="Hipkin R."/>
            <person name="Janech M."/>
            <person name="Kroth P."/>
            <person name="Leese F."/>
            <person name="Lindquist E."/>
            <person name="Lyon B.R."/>
            <person name="Martin J."/>
            <person name="Mayer C."/>
            <person name="Parker M."/>
            <person name="Quesneville H."/>
            <person name="Raymond J."/>
            <person name="Uhlig C."/>
            <person name="Valentin K.U."/>
            <person name="Worden A.Z."/>
            <person name="Armbrust E.V."/>
            <person name="Bowler C."/>
            <person name="Green B."/>
            <person name="Moulton V."/>
            <person name="Van Oosterhout C."/>
            <person name="Grigoriev I."/>
        </authorList>
    </citation>
    <scope>NUCLEOTIDE SEQUENCE [LARGE SCALE GENOMIC DNA]</scope>
    <source>
        <strain evidence="2 3">CCMP1102</strain>
    </source>
</reference>
<dbReference type="GO" id="GO:0004672">
    <property type="term" value="F:protein kinase activity"/>
    <property type="evidence" value="ECO:0007669"/>
    <property type="project" value="InterPro"/>
</dbReference>
<feature type="non-terminal residue" evidence="2">
    <location>
        <position position="1"/>
    </location>
</feature>
<dbReference type="EMBL" id="KV784386">
    <property type="protein sequence ID" value="OEU07367.1"/>
    <property type="molecule type" value="Genomic_DNA"/>
</dbReference>
<sequence length="134" mass="15278">ICRQLSDALEYIHSNAIVYRDLKPSNIGFLSTTNETPVHVKLLDFVNDYPSLSTCNRSALSPKTNTSYDMTGLVGTMRYMAPEVCLNQRYGLECDIYSWSIVAYGILTKRTPFEDMTPDMYQVMVCRGDYRPPI</sequence>